<evidence type="ECO:0000256" key="4">
    <source>
        <dbReference type="ARBA" id="ARBA00023136"/>
    </source>
</evidence>
<evidence type="ECO:0000256" key="7">
    <source>
        <dbReference type="SAM" id="Phobius"/>
    </source>
</evidence>
<dbReference type="PANTHER" id="PTHR30520:SF6">
    <property type="entry name" value="FORMATE_NITRATE FAMILY TRANSPORTER (EUROFUNG)"/>
    <property type="match status" value="1"/>
</dbReference>
<comment type="similarity">
    <text evidence="5">Belongs to the FNT transporter (TC 1.A.16) family.</text>
</comment>
<keyword evidence="2 7" id="KW-0812">Transmembrane</keyword>
<evidence type="ECO:0000256" key="1">
    <source>
        <dbReference type="ARBA" id="ARBA00004141"/>
    </source>
</evidence>
<gene>
    <name evidence="8" type="ORF">AU252_14270</name>
</gene>
<keyword evidence="3 7" id="KW-1133">Transmembrane helix</keyword>
<evidence type="ECO:0000256" key="5">
    <source>
        <dbReference type="ARBA" id="ARBA00049660"/>
    </source>
</evidence>
<dbReference type="EMBL" id="CP013747">
    <property type="protein sequence ID" value="ALV42170.1"/>
    <property type="molecule type" value="Genomic_DNA"/>
</dbReference>
<dbReference type="InterPro" id="IPR000292">
    <property type="entry name" value="For/NO2_transpt"/>
</dbReference>
<dbReference type="Gene3D" id="1.20.1080.10">
    <property type="entry name" value="Glycerol uptake facilitator protein"/>
    <property type="match status" value="1"/>
</dbReference>
<evidence type="ECO:0000313" key="9">
    <source>
        <dbReference type="Proteomes" id="UP000065151"/>
    </source>
</evidence>
<evidence type="ECO:0000313" key="8">
    <source>
        <dbReference type="EMBL" id="ALV42170.1"/>
    </source>
</evidence>
<dbReference type="GO" id="GO:0015499">
    <property type="term" value="F:formate transmembrane transporter activity"/>
    <property type="evidence" value="ECO:0007669"/>
    <property type="project" value="TreeGrafter"/>
</dbReference>
<feature type="transmembrane region" description="Helical" evidence="7">
    <location>
        <begin position="194"/>
        <end position="214"/>
    </location>
</feature>
<evidence type="ECO:0000256" key="2">
    <source>
        <dbReference type="ARBA" id="ARBA00022692"/>
    </source>
</evidence>
<name>A0A0U3QAG8_9MICC</name>
<feature type="transmembrane region" description="Helical" evidence="7">
    <location>
        <begin position="120"/>
        <end position="142"/>
    </location>
</feature>
<feature type="transmembrane region" description="Helical" evidence="7">
    <location>
        <begin position="234"/>
        <end position="259"/>
    </location>
</feature>
<feature type="transmembrane region" description="Helical" evidence="7">
    <location>
        <begin position="46"/>
        <end position="67"/>
    </location>
</feature>
<feature type="transmembrane region" description="Helical" evidence="7">
    <location>
        <begin position="162"/>
        <end position="182"/>
    </location>
</feature>
<keyword evidence="4 7" id="KW-0472">Membrane</keyword>
<dbReference type="KEGG" id="psul:AU252_14270"/>
<organism evidence="8">
    <name type="scientific">Pseudarthrobacter sulfonivorans</name>
    <dbReference type="NCBI Taxonomy" id="121292"/>
    <lineage>
        <taxon>Bacteria</taxon>
        <taxon>Bacillati</taxon>
        <taxon>Actinomycetota</taxon>
        <taxon>Actinomycetes</taxon>
        <taxon>Micrococcales</taxon>
        <taxon>Micrococcaceae</taxon>
        <taxon>Pseudarthrobacter</taxon>
    </lineage>
</organism>
<accession>A0A0U3QAG8</accession>
<dbReference type="PANTHER" id="PTHR30520">
    <property type="entry name" value="FORMATE TRANSPORTER-RELATED"/>
    <property type="match status" value="1"/>
</dbReference>
<reference evidence="8 9" key="1">
    <citation type="submission" date="2015-12" db="EMBL/GenBank/DDBJ databases">
        <authorList>
            <person name="Shamseldin A."/>
            <person name="Moawad H."/>
            <person name="Abd El-Rahim W.M."/>
            <person name="Sadowsky M.J."/>
        </authorList>
    </citation>
    <scope>NUCLEOTIDE SEQUENCE [LARGE SCALE GENOMIC DNA]</scope>
    <source>
        <strain evidence="8 9">Ar51</strain>
    </source>
</reference>
<protein>
    <submittedName>
        <fullName evidence="8">Formate transporter</fullName>
    </submittedName>
</protein>
<feature type="transmembrane region" description="Helical" evidence="7">
    <location>
        <begin position="73"/>
        <end position="91"/>
    </location>
</feature>
<dbReference type="AlphaFoldDB" id="A0A0U3QAG8"/>
<dbReference type="STRING" id="121292.AU252_14270"/>
<comment type="subcellular location">
    <subcellularLocation>
        <location evidence="1">Membrane</location>
        <topology evidence="1">Multi-pass membrane protein</topology>
    </subcellularLocation>
</comment>
<feature type="region of interest" description="Disordered" evidence="6">
    <location>
        <begin position="1"/>
        <end position="29"/>
    </location>
</feature>
<dbReference type="Proteomes" id="UP000065151">
    <property type="component" value="Chromosome"/>
</dbReference>
<dbReference type="GO" id="GO:0005886">
    <property type="term" value="C:plasma membrane"/>
    <property type="evidence" value="ECO:0007669"/>
    <property type="project" value="TreeGrafter"/>
</dbReference>
<evidence type="ECO:0000256" key="3">
    <source>
        <dbReference type="ARBA" id="ARBA00022989"/>
    </source>
</evidence>
<evidence type="ECO:0000256" key="6">
    <source>
        <dbReference type="SAM" id="MobiDB-lite"/>
    </source>
</evidence>
<dbReference type="RefSeq" id="WP_058931292.1">
    <property type="nucleotide sequence ID" value="NZ_CP013747.1"/>
</dbReference>
<sequence length="283" mass="30598">MSDTDGDERRRELGDNPGPVEEEVEESFDRTVEEGAQRLNRSFRDVLITGLFGGFEIGVGIMAYLGVLHETGNHLLAGLAFSAGLIALLLAKSELFTEGFLVPIAAVVAREASYAQLGKLWGGTLIANLAGGWLFMALIMTAFPQWSETITKEATHYLDAGFNWKTVCLAVLAGSTITLMTRMQHGTDSVTGKIAAAVVGAFLLYGLQLFHSILDSLLIFGAIHAGADINYLQWLGWFSYVVVFNVLGGILLVTALRLVSASKLVKERRDDSPEDPEDAHHAG</sequence>
<proteinExistence type="inferred from homology"/>
<dbReference type="Pfam" id="PF01226">
    <property type="entry name" value="Form_Nir_trans"/>
    <property type="match status" value="1"/>
</dbReference>
<dbReference type="InterPro" id="IPR023271">
    <property type="entry name" value="Aquaporin-like"/>
</dbReference>